<evidence type="ECO:0000313" key="2">
    <source>
        <dbReference type="Proteomes" id="UP001497516"/>
    </source>
</evidence>
<dbReference type="EMBL" id="OZ034819">
    <property type="protein sequence ID" value="CAL1394951.1"/>
    <property type="molecule type" value="Genomic_DNA"/>
</dbReference>
<name>A0AAV2F9L6_9ROSI</name>
<evidence type="ECO:0000313" key="1">
    <source>
        <dbReference type="EMBL" id="CAL1394951.1"/>
    </source>
</evidence>
<proteinExistence type="predicted"/>
<dbReference type="Proteomes" id="UP001497516">
    <property type="component" value="Chromosome 6"/>
</dbReference>
<keyword evidence="2" id="KW-1185">Reference proteome</keyword>
<gene>
    <name evidence="1" type="ORF">LTRI10_LOCUS35421</name>
</gene>
<accession>A0AAV2F9L6</accession>
<reference evidence="1 2" key="1">
    <citation type="submission" date="2024-04" db="EMBL/GenBank/DDBJ databases">
        <authorList>
            <person name="Fracassetti M."/>
        </authorList>
    </citation>
    <scope>NUCLEOTIDE SEQUENCE [LARGE SCALE GENOMIC DNA]</scope>
</reference>
<sequence>MQIETSLSRSLCLTLSNTGLVAPIRQRESDGTGGYDLAGESAGRPEFRRGLSSVDSFGLAIPFVVGR</sequence>
<protein>
    <submittedName>
        <fullName evidence="1">Uncharacterized protein</fullName>
    </submittedName>
</protein>
<dbReference type="AlphaFoldDB" id="A0AAV2F9L6"/>
<organism evidence="1 2">
    <name type="scientific">Linum trigynum</name>
    <dbReference type="NCBI Taxonomy" id="586398"/>
    <lineage>
        <taxon>Eukaryota</taxon>
        <taxon>Viridiplantae</taxon>
        <taxon>Streptophyta</taxon>
        <taxon>Embryophyta</taxon>
        <taxon>Tracheophyta</taxon>
        <taxon>Spermatophyta</taxon>
        <taxon>Magnoliopsida</taxon>
        <taxon>eudicotyledons</taxon>
        <taxon>Gunneridae</taxon>
        <taxon>Pentapetalae</taxon>
        <taxon>rosids</taxon>
        <taxon>fabids</taxon>
        <taxon>Malpighiales</taxon>
        <taxon>Linaceae</taxon>
        <taxon>Linum</taxon>
    </lineage>
</organism>